<organism evidence="1 2">
    <name type="scientific">Popillia japonica</name>
    <name type="common">Japanese beetle</name>
    <dbReference type="NCBI Taxonomy" id="7064"/>
    <lineage>
        <taxon>Eukaryota</taxon>
        <taxon>Metazoa</taxon>
        <taxon>Ecdysozoa</taxon>
        <taxon>Arthropoda</taxon>
        <taxon>Hexapoda</taxon>
        <taxon>Insecta</taxon>
        <taxon>Pterygota</taxon>
        <taxon>Neoptera</taxon>
        <taxon>Endopterygota</taxon>
        <taxon>Coleoptera</taxon>
        <taxon>Polyphaga</taxon>
        <taxon>Scarabaeiformia</taxon>
        <taxon>Scarabaeidae</taxon>
        <taxon>Rutelinae</taxon>
        <taxon>Popillia</taxon>
    </lineage>
</organism>
<protein>
    <submittedName>
        <fullName evidence="1">Uncharacterized protein</fullName>
    </submittedName>
</protein>
<evidence type="ECO:0000313" key="2">
    <source>
        <dbReference type="Proteomes" id="UP001458880"/>
    </source>
</evidence>
<evidence type="ECO:0000313" key="1">
    <source>
        <dbReference type="EMBL" id="KAK9708269.1"/>
    </source>
</evidence>
<comment type="caution">
    <text evidence="1">The sequence shown here is derived from an EMBL/GenBank/DDBJ whole genome shotgun (WGS) entry which is preliminary data.</text>
</comment>
<name>A0AAW1JTF4_POPJA</name>
<sequence length="108" mass="12257">MAQNAGLTLPEELQRAVLVCLGRFYGELDHRYRAMDDILITFGIVLPKTLLTSTVVDLRGMVANLTKAYDEFTAEEMILEILRLRRHLEVASQDYLGVSKVHCKMGLF</sequence>
<reference evidence="1 2" key="1">
    <citation type="journal article" date="2024" name="BMC Genomics">
        <title>De novo assembly and annotation of Popillia japonica's genome with initial clues to its potential as an invasive pest.</title>
        <authorList>
            <person name="Cucini C."/>
            <person name="Boschi S."/>
            <person name="Funari R."/>
            <person name="Cardaioli E."/>
            <person name="Iannotti N."/>
            <person name="Marturano G."/>
            <person name="Paoli F."/>
            <person name="Bruttini M."/>
            <person name="Carapelli A."/>
            <person name="Frati F."/>
            <person name="Nardi F."/>
        </authorList>
    </citation>
    <scope>NUCLEOTIDE SEQUENCE [LARGE SCALE GENOMIC DNA]</scope>
    <source>
        <strain evidence="1">DMR45628</strain>
    </source>
</reference>
<dbReference type="Proteomes" id="UP001458880">
    <property type="component" value="Unassembled WGS sequence"/>
</dbReference>
<dbReference type="AlphaFoldDB" id="A0AAW1JTF4"/>
<gene>
    <name evidence="1" type="ORF">QE152_g27311</name>
</gene>
<dbReference type="EMBL" id="JASPKY010000333">
    <property type="protein sequence ID" value="KAK9708269.1"/>
    <property type="molecule type" value="Genomic_DNA"/>
</dbReference>
<proteinExistence type="predicted"/>
<keyword evidence="2" id="KW-1185">Reference proteome</keyword>
<accession>A0AAW1JTF4</accession>